<proteinExistence type="predicted"/>
<dbReference type="GO" id="GO:0004803">
    <property type="term" value="F:transposase activity"/>
    <property type="evidence" value="ECO:0007669"/>
    <property type="project" value="InterPro"/>
</dbReference>
<dbReference type="PANTHER" id="PTHR34322">
    <property type="entry name" value="TRANSPOSASE, Y1_TNP DOMAIN-CONTAINING"/>
    <property type="match status" value="1"/>
</dbReference>
<accession>A0A445N1Q7</accession>
<keyword evidence="1" id="KW-0472">Membrane</keyword>
<reference evidence="3" key="1">
    <citation type="submission" date="2018-01" db="EMBL/GenBank/DDBJ databases">
        <authorList>
            <person name="Regsiter A."/>
            <person name="William W."/>
        </authorList>
    </citation>
    <scope>NUCLEOTIDE SEQUENCE</scope>
    <source>
        <strain evidence="3">TRIP AH-1</strain>
    </source>
</reference>
<dbReference type="InterPro" id="IPR036515">
    <property type="entry name" value="Transposase_17_sf"/>
</dbReference>
<evidence type="ECO:0000313" key="3">
    <source>
        <dbReference type="EMBL" id="SPD75637.1"/>
    </source>
</evidence>
<dbReference type="AlphaFoldDB" id="A0A445N1Q7"/>
<evidence type="ECO:0000256" key="1">
    <source>
        <dbReference type="SAM" id="Phobius"/>
    </source>
</evidence>
<dbReference type="GO" id="GO:0006313">
    <property type="term" value="P:DNA transposition"/>
    <property type="evidence" value="ECO:0007669"/>
    <property type="project" value="InterPro"/>
</dbReference>
<dbReference type="EMBL" id="OJIN01000215">
    <property type="protein sequence ID" value="SPD75637.1"/>
    <property type="molecule type" value="Genomic_DNA"/>
</dbReference>
<keyword evidence="1" id="KW-1133">Transmembrane helix</keyword>
<sequence length="298" mass="34908">MPRIARMVVKGEPSVYHIISRTALEGYVIGDVEKEFLLKLIKRLSSIYFAEVVGFCLMGSHFHLLVRMHPGEEYPDDEIKRRFKLMYGDESEKRLSGGQIPLLRMKWASLSEYVKEIKQGFSRFYNKLHHRKGFFWSDRFKSIIVDNGDTLINCLAYIDLNPVRAGIVEKPEQYRWNSLGYHLQTNNKDDFLSLDFGLKEFGVKTPKDRLRLYRGFVYGNDLLQHKDEKVAATLELSAIEKFRYRSRYFTDSGIIGTKAFVTRHYQAFKHLFSSKHEKRPKTIRGLDGIYSLKRLTES</sequence>
<dbReference type="SMART" id="SM01321">
    <property type="entry name" value="Y1_Tnp"/>
    <property type="match status" value="1"/>
</dbReference>
<evidence type="ECO:0000259" key="2">
    <source>
        <dbReference type="SMART" id="SM01321"/>
    </source>
</evidence>
<keyword evidence="1" id="KW-0812">Transmembrane</keyword>
<feature type="transmembrane region" description="Helical" evidence="1">
    <location>
        <begin position="47"/>
        <end position="66"/>
    </location>
</feature>
<organism evidence="3">
    <name type="scientific">uncultured Desulfobacterium sp</name>
    <dbReference type="NCBI Taxonomy" id="201089"/>
    <lineage>
        <taxon>Bacteria</taxon>
        <taxon>Pseudomonadati</taxon>
        <taxon>Thermodesulfobacteriota</taxon>
        <taxon>Desulfobacteria</taxon>
        <taxon>Desulfobacterales</taxon>
        <taxon>Desulfobacteriaceae</taxon>
        <taxon>Desulfobacterium</taxon>
        <taxon>environmental samples</taxon>
    </lineage>
</organism>
<name>A0A445N1Q7_9BACT</name>
<dbReference type="SUPFAM" id="SSF143422">
    <property type="entry name" value="Transposase IS200-like"/>
    <property type="match status" value="1"/>
</dbReference>
<dbReference type="PANTHER" id="PTHR34322:SF2">
    <property type="entry name" value="TRANSPOSASE IS200-LIKE DOMAIN-CONTAINING PROTEIN"/>
    <property type="match status" value="1"/>
</dbReference>
<dbReference type="Gene3D" id="3.30.70.1290">
    <property type="entry name" value="Transposase IS200-like"/>
    <property type="match status" value="1"/>
</dbReference>
<dbReference type="GO" id="GO:0003677">
    <property type="term" value="F:DNA binding"/>
    <property type="evidence" value="ECO:0007669"/>
    <property type="project" value="InterPro"/>
</dbReference>
<feature type="domain" description="Transposase IS200-like" evidence="2">
    <location>
        <begin position="12"/>
        <end position="161"/>
    </location>
</feature>
<protein>
    <recommendedName>
        <fullName evidence="2">Transposase IS200-like domain-containing protein</fullName>
    </recommendedName>
</protein>
<gene>
    <name evidence="3" type="ORF">PITCH_A700007</name>
</gene>
<dbReference type="InterPro" id="IPR002686">
    <property type="entry name" value="Transposase_17"/>
</dbReference>